<keyword evidence="1" id="KW-0472">Membrane</keyword>
<comment type="caution">
    <text evidence="2">The sequence shown here is derived from an EMBL/GenBank/DDBJ whole genome shotgun (WGS) entry which is preliminary data.</text>
</comment>
<dbReference type="EMBL" id="CAXAMN010024584">
    <property type="protein sequence ID" value="CAK9087988.1"/>
    <property type="molecule type" value="Genomic_DNA"/>
</dbReference>
<name>A0ABP0QIE2_9DINO</name>
<proteinExistence type="predicted"/>
<keyword evidence="1" id="KW-0812">Transmembrane</keyword>
<keyword evidence="3" id="KW-1185">Reference proteome</keyword>
<keyword evidence="1" id="KW-1133">Transmembrane helix</keyword>
<sequence>MLFSKHLQERAAKKLLAGKRCRALLVWTLTLMMALSASTIPLLGALTSPLVFGCGVFLLYAPAAFRARSLLKPILYPATVILPAGESLFRLDPKSRPAKCFYMFTLVVRFTAVAGLWQVYHLIFSWQADLPVVKNVFSMSHQWGDLDICCHEYYLQENGPTYFEDCSSNESYANCTFHCYDPPQLPDGWMLEPDGCLLRFASEEACIQKAPMPSPSLDTHICWENSTMPDWKDVCSRLIQVPQYLECSLCGLSGRHAEFALTYYLLCQEKVQWIIGNMCPLIVYGTKMFLIHGSVLFVQPYTFGILCAILTSPFFATILLVLISCCFPAVPCDVEFRLAVDAEARRMQEELNEAGTAPLSMLGRGLLRLDLMLMFVDFAGDIFSVFSFVAKGHVWFGIFLGLIVLRSVVDIVKLQRQTGLLKEVQMSLRANTLTNRVTFCEQRRRWRAHSPASC</sequence>
<evidence type="ECO:0000313" key="3">
    <source>
        <dbReference type="Proteomes" id="UP001642484"/>
    </source>
</evidence>
<dbReference type="Proteomes" id="UP001642484">
    <property type="component" value="Unassembled WGS sequence"/>
</dbReference>
<accession>A0ABP0QIE2</accession>
<evidence type="ECO:0000256" key="1">
    <source>
        <dbReference type="SAM" id="Phobius"/>
    </source>
</evidence>
<reference evidence="2 3" key="1">
    <citation type="submission" date="2024-02" db="EMBL/GenBank/DDBJ databases">
        <authorList>
            <person name="Chen Y."/>
            <person name="Shah S."/>
            <person name="Dougan E. K."/>
            <person name="Thang M."/>
            <person name="Chan C."/>
        </authorList>
    </citation>
    <scope>NUCLEOTIDE SEQUENCE [LARGE SCALE GENOMIC DNA]</scope>
</reference>
<organism evidence="2 3">
    <name type="scientific">Durusdinium trenchii</name>
    <dbReference type="NCBI Taxonomy" id="1381693"/>
    <lineage>
        <taxon>Eukaryota</taxon>
        <taxon>Sar</taxon>
        <taxon>Alveolata</taxon>
        <taxon>Dinophyceae</taxon>
        <taxon>Suessiales</taxon>
        <taxon>Symbiodiniaceae</taxon>
        <taxon>Durusdinium</taxon>
    </lineage>
</organism>
<evidence type="ECO:0000313" key="2">
    <source>
        <dbReference type="EMBL" id="CAK9087988.1"/>
    </source>
</evidence>
<feature type="transmembrane region" description="Helical" evidence="1">
    <location>
        <begin position="21"/>
        <end position="40"/>
    </location>
</feature>
<feature type="transmembrane region" description="Helical" evidence="1">
    <location>
        <begin position="100"/>
        <end position="120"/>
    </location>
</feature>
<feature type="transmembrane region" description="Helical" evidence="1">
    <location>
        <begin position="46"/>
        <end position="65"/>
    </location>
</feature>
<gene>
    <name evidence="2" type="ORF">CCMP2556_LOCUS42474</name>
</gene>
<feature type="transmembrane region" description="Helical" evidence="1">
    <location>
        <begin position="303"/>
        <end position="327"/>
    </location>
</feature>
<protein>
    <submittedName>
        <fullName evidence="2">Uncharacterized protein</fullName>
    </submittedName>
</protein>